<dbReference type="EMBL" id="VSSQ01016129">
    <property type="protein sequence ID" value="MPM57178.1"/>
    <property type="molecule type" value="Genomic_DNA"/>
</dbReference>
<protein>
    <submittedName>
        <fullName evidence="2">Uncharacterized protein</fullName>
    </submittedName>
</protein>
<evidence type="ECO:0000256" key="1">
    <source>
        <dbReference type="SAM" id="MobiDB-lite"/>
    </source>
</evidence>
<proteinExistence type="predicted"/>
<accession>A0A645AWM5</accession>
<gene>
    <name evidence="2" type="ORF">SDC9_104000</name>
</gene>
<name>A0A645AWM5_9ZZZZ</name>
<comment type="caution">
    <text evidence="2">The sequence shown here is derived from an EMBL/GenBank/DDBJ whole genome shotgun (WGS) entry which is preliminary data.</text>
</comment>
<reference evidence="2" key="1">
    <citation type="submission" date="2019-08" db="EMBL/GenBank/DDBJ databases">
        <authorList>
            <person name="Kucharzyk K."/>
            <person name="Murdoch R.W."/>
            <person name="Higgins S."/>
            <person name="Loffler F."/>
        </authorList>
    </citation>
    <scope>NUCLEOTIDE SEQUENCE</scope>
</reference>
<dbReference type="AlphaFoldDB" id="A0A645AWM5"/>
<evidence type="ECO:0000313" key="2">
    <source>
        <dbReference type="EMBL" id="MPM57178.1"/>
    </source>
</evidence>
<feature type="region of interest" description="Disordered" evidence="1">
    <location>
        <begin position="1"/>
        <end position="82"/>
    </location>
</feature>
<feature type="compositionally biased region" description="Polar residues" evidence="1">
    <location>
        <begin position="1"/>
        <end position="24"/>
    </location>
</feature>
<organism evidence="2">
    <name type="scientific">bioreactor metagenome</name>
    <dbReference type="NCBI Taxonomy" id="1076179"/>
    <lineage>
        <taxon>unclassified sequences</taxon>
        <taxon>metagenomes</taxon>
        <taxon>ecological metagenomes</taxon>
    </lineage>
</organism>
<sequence>MKHFENQSATHPAQNDGCKQQRIQQNKREVNLVDPAEQMDHESTTGCGLQFLSAEQDERQQNPQTRSGIGLDQEQNRGPRIPCLFNPQRRKDAMVERIVQEQYLQRFYKKIREQQQIPLDQPAYKKSNLIRDARNDRADKYKAQIAEQHA</sequence>